<keyword evidence="4" id="KW-1185">Reference proteome</keyword>
<evidence type="ECO:0000313" key="4">
    <source>
        <dbReference type="Proteomes" id="UP000602653"/>
    </source>
</evidence>
<keyword evidence="2" id="KW-1133">Transmembrane helix</keyword>
<sequence length="300" mass="32822">MRVYVGRIVGVLLALLGFAVLLYPTAASWVHQYTQSTLTGKLHAIAAKTEPAGTEQLDQAHRYNKALQAGARLAPNTNVPLSDVKQVEESLGLWDYNQILRVADTDIMGRILIPKAEVDLPIYHGTSEQTLLRGAGHLQGTSLPVGGVGTRTVITAHRGLAEATMFSYLDRLEPGDNFTLSIFDEVLAYRVRDVKVVAPEDSEAIVAEPDKDLATLVTCTPLGINTHRILVTGERIYPTPQKEADEAHAPSGLPRFPWFAVYYAIGTVLGVGVILRSLYMIIKLKKADEEPKPAPAHRRK</sequence>
<dbReference type="Pfam" id="PF04203">
    <property type="entry name" value="Sortase"/>
    <property type="match status" value="1"/>
</dbReference>
<dbReference type="Gene3D" id="2.40.260.10">
    <property type="entry name" value="Sortase"/>
    <property type="match status" value="1"/>
</dbReference>
<keyword evidence="2" id="KW-0812">Transmembrane</keyword>
<dbReference type="InterPro" id="IPR042002">
    <property type="entry name" value="Sortase_C"/>
</dbReference>
<dbReference type="CDD" id="cd05827">
    <property type="entry name" value="Sortase_C"/>
    <property type="match status" value="1"/>
</dbReference>
<name>A0ABX7IFT6_9ACTO</name>
<dbReference type="EMBL" id="CP070228">
    <property type="protein sequence ID" value="QRV01912.1"/>
    <property type="molecule type" value="Genomic_DNA"/>
</dbReference>
<keyword evidence="2" id="KW-0472">Membrane</keyword>
<dbReference type="SUPFAM" id="SSF63817">
    <property type="entry name" value="Sortase"/>
    <property type="match status" value="1"/>
</dbReference>
<dbReference type="InterPro" id="IPR005754">
    <property type="entry name" value="Sortase"/>
</dbReference>
<keyword evidence="1" id="KW-0378">Hydrolase</keyword>
<gene>
    <name evidence="3" type="ORF">JTE88_07480</name>
</gene>
<proteinExistence type="predicted"/>
<dbReference type="RefSeq" id="WP_204424027.1">
    <property type="nucleotide sequence ID" value="NZ_CP070228.1"/>
</dbReference>
<accession>A0ABX7IFT6</accession>
<feature type="transmembrane region" description="Helical" evidence="2">
    <location>
        <begin position="260"/>
        <end position="282"/>
    </location>
</feature>
<dbReference type="NCBIfam" id="TIGR01076">
    <property type="entry name" value="sortase_fam"/>
    <property type="match status" value="1"/>
</dbReference>
<reference evidence="3 4" key="1">
    <citation type="submission" date="2021-02" db="EMBL/GenBank/DDBJ databases">
        <title>Complete Genome Sequence of Arcanobacterium phocisimile strain DSM 26142T from a harbour seal.</title>
        <authorList>
            <person name="Borowiak M."/>
            <person name="Alssahen M."/>
            <person name="Malorny B."/>
            <person name="Laemmler C."/>
            <person name="Siebert U."/>
            <person name="Ploetz M."/>
            <person name="Abdulmawjood A."/>
        </authorList>
    </citation>
    <scope>NUCLEOTIDE SEQUENCE [LARGE SCALE GENOMIC DNA]</scope>
    <source>
        <strain evidence="3 4">DSM 26142</strain>
    </source>
</reference>
<protein>
    <submittedName>
        <fullName evidence="3">Class C sortase</fullName>
    </submittedName>
</protein>
<dbReference type="Proteomes" id="UP000602653">
    <property type="component" value="Chromosome"/>
</dbReference>
<evidence type="ECO:0000256" key="2">
    <source>
        <dbReference type="SAM" id="Phobius"/>
    </source>
</evidence>
<dbReference type="InterPro" id="IPR023365">
    <property type="entry name" value="Sortase_dom-sf"/>
</dbReference>
<dbReference type="NCBIfam" id="NF033745">
    <property type="entry name" value="class_C_sortase"/>
    <property type="match status" value="1"/>
</dbReference>
<evidence type="ECO:0000256" key="1">
    <source>
        <dbReference type="ARBA" id="ARBA00022801"/>
    </source>
</evidence>
<organism evidence="3 4">
    <name type="scientific">Arcanobacterium phocisimile</name>
    <dbReference type="NCBI Taxonomy" id="1302235"/>
    <lineage>
        <taxon>Bacteria</taxon>
        <taxon>Bacillati</taxon>
        <taxon>Actinomycetota</taxon>
        <taxon>Actinomycetes</taxon>
        <taxon>Actinomycetales</taxon>
        <taxon>Actinomycetaceae</taxon>
        <taxon>Arcanobacterium</taxon>
    </lineage>
</organism>
<evidence type="ECO:0000313" key="3">
    <source>
        <dbReference type="EMBL" id="QRV01912.1"/>
    </source>
</evidence>